<dbReference type="OrthoDB" id="2322499at2759"/>
<gene>
    <name evidence="1" type="ORF">M422DRAFT_215002</name>
</gene>
<accession>A0A0C9U541</accession>
<feature type="non-terminal residue" evidence="1">
    <location>
        <position position="1"/>
    </location>
</feature>
<organism evidence="1 2">
    <name type="scientific">Sphaerobolus stellatus (strain SS14)</name>
    <dbReference type="NCBI Taxonomy" id="990650"/>
    <lineage>
        <taxon>Eukaryota</taxon>
        <taxon>Fungi</taxon>
        <taxon>Dikarya</taxon>
        <taxon>Basidiomycota</taxon>
        <taxon>Agaricomycotina</taxon>
        <taxon>Agaricomycetes</taxon>
        <taxon>Phallomycetidae</taxon>
        <taxon>Geastrales</taxon>
        <taxon>Sphaerobolaceae</taxon>
        <taxon>Sphaerobolus</taxon>
    </lineage>
</organism>
<protein>
    <submittedName>
        <fullName evidence="1">Uncharacterized protein</fullName>
    </submittedName>
</protein>
<sequence length="106" mass="12131">MSRVSGGVVWRVARQNIPNLPECPPDMSEAQYAQALFTFECQVCNVAPVEYMTYWLRTRLCDDCVQQQIQTGVNLLNTIPELTESLLRTLHSTAYPYRHDDQALPI</sequence>
<reference evidence="1 2" key="1">
    <citation type="submission" date="2014-06" db="EMBL/GenBank/DDBJ databases">
        <title>Evolutionary Origins and Diversification of the Mycorrhizal Mutualists.</title>
        <authorList>
            <consortium name="DOE Joint Genome Institute"/>
            <consortium name="Mycorrhizal Genomics Consortium"/>
            <person name="Kohler A."/>
            <person name="Kuo A."/>
            <person name="Nagy L.G."/>
            <person name="Floudas D."/>
            <person name="Copeland A."/>
            <person name="Barry K.W."/>
            <person name="Cichocki N."/>
            <person name="Veneault-Fourrey C."/>
            <person name="LaButti K."/>
            <person name="Lindquist E.A."/>
            <person name="Lipzen A."/>
            <person name="Lundell T."/>
            <person name="Morin E."/>
            <person name="Murat C."/>
            <person name="Riley R."/>
            <person name="Ohm R."/>
            <person name="Sun H."/>
            <person name="Tunlid A."/>
            <person name="Henrissat B."/>
            <person name="Grigoriev I.V."/>
            <person name="Hibbett D.S."/>
            <person name="Martin F."/>
        </authorList>
    </citation>
    <scope>NUCLEOTIDE SEQUENCE [LARGE SCALE GENOMIC DNA]</scope>
    <source>
        <strain evidence="1 2">SS14</strain>
    </source>
</reference>
<proteinExistence type="predicted"/>
<name>A0A0C9U541_SPHS4</name>
<evidence type="ECO:0000313" key="1">
    <source>
        <dbReference type="EMBL" id="KIJ29359.1"/>
    </source>
</evidence>
<dbReference type="AlphaFoldDB" id="A0A0C9U541"/>
<dbReference type="Proteomes" id="UP000054279">
    <property type="component" value="Unassembled WGS sequence"/>
</dbReference>
<evidence type="ECO:0000313" key="2">
    <source>
        <dbReference type="Proteomes" id="UP000054279"/>
    </source>
</evidence>
<dbReference type="EMBL" id="KN837285">
    <property type="protein sequence ID" value="KIJ29359.1"/>
    <property type="molecule type" value="Genomic_DNA"/>
</dbReference>
<dbReference type="HOGENOM" id="CLU_2229669_0_0_1"/>
<keyword evidence="2" id="KW-1185">Reference proteome</keyword>